<dbReference type="GO" id="GO:0003824">
    <property type="term" value="F:catalytic activity"/>
    <property type="evidence" value="ECO:0007669"/>
    <property type="project" value="UniProtKB-ARBA"/>
</dbReference>
<dbReference type="OrthoDB" id="495620at2"/>
<dbReference type="Pfam" id="PF12697">
    <property type="entry name" value="Abhydrolase_6"/>
    <property type="match status" value="1"/>
</dbReference>
<feature type="domain" description="AB hydrolase-1" evidence="1">
    <location>
        <begin position="22"/>
        <end position="230"/>
    </location>
</feature>
<name>A0A1K2F1U7_STRAR</name>
<protein>
    <submittedName>
        <fullName evidence="2">Pimeloyl-ACP methyl ester carboxylesterase</fullName>
    </submittedName>
</protein>
<dbReference type="InterPro" id="IPR029058">
    <property type="entry name" value="AB_hydrolase_fold"/>
</dbReference>
<evidence type="ECO:0000259" key="1">
    <source>
        <dbReference type="Pfam" id="PF12697"/>
    </source>
</evidence>
<dbReference type="Proteomes" id="UP000181909">
    <property type="component" value="Unassembled WGS sequence"/>
</dbReference>
<dbReference type="AlphaFoldDB" id="A0A1K2F1U7"/>
<dbReference type="InterPro" id="IPR050266">
    <property type="entry name" value="AB_hydrolase_sf"/>
</dbReference>
<proteinExistence type="predicted"/>
<dbReference type="PANTHER" id="PTHR43798">
    <property type="entry name" value="MONOACYLGLYCEROL LIPASE"/>
    <property type="match status" value="1"/>
</dbReference>
<dbReference type="EMBL" id="FPJO01000028">
    <property type="protein sequence ID" value="SFY41721.1"/>
    <property type="molecule type" value="Genomic_DNA"/>
</dbReference>
<gene>
    <name evidence="2" type="ORF">SAMN02787144_102847</name>
</gene>
<dbReference type="PRINTS" id="PR00111">
    <property type="entry name" value="ABHYDROLASE"/>
</dbReference>
<evidence type="ECO:0000313" key="2">
    <source>
        <dbReference type="EMBL" id="SFY41721.1"/>
    </source>
</evidence>
<dbReference type="GO" id="GO:0016020">
    <property type="term" value="C:membrane"/>
    <property type="evidence" value="ECO:0007669"/>
    <property type="project" value="TreeGrafter"/>
</dbReference>
<reference evidence="2 3" key="1">
    <citation type="submission" date="2016-11" db="EMBL/GenBank/DDBJ databases">
        <authorList>
            <person name="Jaros S."/>
            <person name="Januszkiewicz K."/>
            <person name="Wedrychowicz H."/>
        </authorList>
    </citation>
    <scope>NUCLEOTIDE SEQUENCE [LARGE SCALE GENOMIC DNA]</scope>
    <source>
        <strain evidence="2 3">OK807</strain>
    </source>
</reference>
<organism evidence="2 3">
    <name type="scientific">Streptomyces atratus</name>
    <dbReference type="NCBI Taxonomy" id="1893"/>
    <lineage>
        <taxon>Bacteria</taxon>
        <taxon>Bacillati</taxon>
        <taxon>Actinomycetota</taxon>
        <taxon>Actinomycetes</taxon>
        <taxon>Kitasatosporales</taxon>
        <taxon>Streptomycetaceae</taxon>
        <taxon>Streptomyces</taxon>
    </lineage>
</organism>
<dbReference type="SUPFAM" id="SSF53474">
    <property type="entry name" value="alpha/beta-Hydrolases"/>
    <property type="match status" value="1"/>
</dbReference>
<dbReference type="Gene3D" id="3.40.50.1820">
    <property type="entry name" value="alpha/beta hydrolase"/>
    <property type="match status" value="1"/>
</dbReference>
<accession>A0A1K2F1U7</accession>
<sequence length="251" mass="27349">MAIIQLGEVATWYDEQGDGEPVVLLHGGFVDSRMFVPALPVLDGLRVITVDRRGHGHTPDVHGPLSYDVMADDMIAFLEKAVGGPAHLVGHSDGANVAMIVAMRRPDLVRRLVLISGNFRHGGLVPGVLDGFAEAVPYLGARYGEVSPDGQEHFPVVVDKLLRMARSEPNLTEDDLGRIASRTLVMSGDDDAVTLEHTIALYRAIPESELAVVPGTSHLLVMEKPEPVYRAILDFLTTNPTQTRQPIRRAR</sequence>
<dbReference type="RefSeq" id="WP_107408357.1">
    <property type="nucleotide sequence ID" value="NZ_CP108278.1"/>
</dbReference>
<dbReference type="PANTHER" id="PTHR43798:SF33">
    <property type="entry name" value="HYDROLASE, PUTATIVE (AFU_ORTHOLOGUE AFUA_2G14860)-RELATED"/>
    <property type="match status" value="1"/>
</dbReference>
<evidence type="ECO:0000313" key="3">
    <source>
        <dbReference type="Proteomes" id="UP000181909"/>
    </source>
</evidence>
<dbReference type="STRING" id="1893.SAMN02787144_102847"/>
<dbReference type="InterPro" id="IPR000073">
    <property type="entry name" value="AB_hydrolase_1"/>
</dbReference>